<protein>
    <recommendedName>
        <fullName evidence="1">MOSC domain-containing protein</fullName>
    </recommendedName>
</protein>
<dbReference type="Proteomes" id="UP001271007">
    <property type="component" value="Unassembled WGS sequence"/>
</dbReference>
<dbReference type="InterPro" id="IPR005302">
    <property type="entry name" value="MoCF_Sase_C"/>
</dbReference>
<dbReference type="InterPro" id="IPR005303">
    <property type="entry name" value="MOCOS_middle"/>
</dbReference>
<dbReference type="PANTHER" id="PTHR14237:SF34">
    <property type="entry name" value="MOSC DOMAIN PROTEIN (AFU_ORTHOLOGUE AFUA_2G07820)"/>
    <property type="match status" value="1"/>
</dbReference>
<dbReference type="Pfam" id="PF03473">
    <property type="entry name" value="MOSC"/>
    <property type="match status" value="1"/>
</dbReference>
<dbReference type="GO" id="GO:0030170">
    <property type="term" value="F:pyridoxal phosphate binding"/>
    <property type="evidence" value="ECO:0007669"/>
    <property type="project" value="InterPro"/>
</dbReference>
<dbReference type="GO" id="GO:0003824">
    <property type="term" value="F:catalytic activity"/>
    <property type="evidence" value="ECO:0007669"/>
    <property type="project" value="InterPro"/>
</dbReference>
<dbReference type="SUPFAM" id="SSF50800">
    <property type="entry name" value="PK beta-barrel domain-like"/>
    <property type="match status" value="1"/>
</dbReference>
<dbReference type="PROSITE" id="PS51340">
    <property type="entry name" value="MOSC"/>
    <property type="match status" value="1"/>
</dbReference>
<gene>
    <name evidence="2" type="ORF">LTR09_007438</name>
</gene>
<evidence type="ECO:0000259" key="1">
    <source>
        <dbReference type="PROSITE" id="PS51340"/>
    </source>
</evidence>
<dbReference type="PANTHER" id="PTHR14237">
    <property type="entry name" value="MOLYBDOPTERIN COFACTOR SULFURASE MOSC"/>
    <property type="match status" value="1"/>
</dbReference>
<feature type="domain" description="MOSC" evidence="1">
    <location>
        <begin position="174"/>
        <end position="330"/>
    </location>
</feature>
<proteinExistence type="predicted"/>
<evidence type="ECO:0000313" key="3">
    <source>
        <dbReference type="Proteomes" id="UP001271007"/>
    </source>
</evidence>
<evidence type="ECO:0000313" key="2">
    <source>
        <dbReference type="EMBL" id="KAK3051415.1"/>
    </source>
</evidence>
<dbReference type="Pfam" id="PF03476">
    <property type="entry name" value="MOSC_N"/>
    <property type="match status" value="1"/>
</dbReference>
<dbReference type="InterPro" id="IPR011037">
    <property type="entry name" value="Pyrv_Knase-like_insert_dom_sf"/>
</dbReference>
<organism evidence="2 3">
    <name type="scientific">Extremus antarcticus</name>
    <dbReference type="NCBI Taxonomy" id="702011"/>
    <lineage>
        <taxon>Eukaryota</taxon>
        <taxon>Fungi</taxon>
        <taxon>Dikarya</taxon>
        <taxon>Ascomycota</taxon>
        <taxon>Pezizomycotina</taxon>
        <taxon>Dothideomycetes</taxon>
        <taxon>Dothideomycetidae</taxon>
        <taxon>Mycosphaerellales</taxon>
        <taxon>Extremaceae</taxon>
        <taxon>Extremus</taxon>
    </lineage>
</organism>
<dbReference type="EMBL" id="JAWDJX010000026">
    <property type="protein sequence ID" value="KAK3051415.1"/>
    <property type="molecule type" value="Genomic_DNA"/>
</dbReference>
<dbReference type="GO" id="GO:0030151">
    <property type="term" value="F:molybdenum ion binding"/>
    <property type="evidence" value="ECO:0007669"/>
    <property type="project" value="InterPro"/>
</dbReference>
<name>A0AAJ0G7R7_9PEZI</name>
<reference evidence="2" key="1">
    <citation type="submission" date="2023-04" db="EMBL/GenBank/DDBJ databases">
        <title>Black Yeasts Isolated from many extreme environments.</title>
        <authorList>
            <person name="Coleine C."/>
            <person name="Stajich J.E."/>
            <person name="Selbmann L."/>
        </authorList>
    </citation>
    <scope>NUCLEOTIDE SEQUENCE</scope>
    <source>
        <strain evidence="2">CCFEE 5312</strain>
    </source>
</reference>
<dbReference type="AlphaFoldDB" id="A0AAJ0G7R7"/>
<accession>A0AAJ0G7R7</accession>
<sequence length="402" mass="44451">MEIEKLYIYPIKSMRAVEVPSATLTKYGFPYDRTFLVLHPTEEDGVPTFKNISIAPNNEIVRFWQAIDFSTNTLTVTHKPASGGDEKSIDIPLEPDTSNLKVIDVLMHKSPTQAYQMDSKYNTFLSTCLGYDVVLAYIGDYKREVRMSALGYKAGTSNPNTNSGSSWLSTLTSAATSASNMLTGGSTPAPSSITFSDVAPYLIVSSKSMDSVRSRLPEGEQDYDILKFRPNIVVKGASAVWEEDFWAQLTISDKAKLECEHNCNRCRSINIDYDTGAQGTSEAGSMLKKLASDRRVDVGAKWSPVFGRYGFLGAGSEGVEVGVGEEVVVSRRNEGHTAFGIEYFAWGWEELVSGTEKVVAMMDQNWGGFQGTQYGKWQSRSYSGDDDMNARLTYTLQSYIFV</sequence>
<comment type="caution">
    <text evidence="2">The sequence shown here is derived from an EMBL/GenBank/DDBJ whole genome shotgun (WGS) entry which is preliminary data.</text>
</comment>
<keyword evidence="3" id="KW-1185">Reference proteome</keyword>